<dbReference type="EMBL" id="KV453851">
    <property type="protein sequence ID" value="ODV86023.1"/>
    <property type="molecule type" value="Genomic_DNA"/>
</dbReference>
<accession>A0A1E4T2P5</accession>
<evidence type="ECO:0000313" key="3">
    <source>
        <dbReference type="Proteomes" id="UP000094801"/>
    </source>
</evidence>
<name>A0A1E4T2P5_9ASCO</name>
<keyword evidence="1" id="KW-1133">Transmembrane helix</keyword>
<keyword evidence="1" id="KW-0812">Transmembrane</keyword>
<reference evidence="3" key="1">
    <citation type="submission" date="2016-04" db="EMBL/GenBank/DDBJ databases">
        <title>Comparative genomics of biotechnologically important yeasts.</title>
        <authorList>
            <consortium name="DOE Joint Genome Institute"/>
            <person name="Riley R."/>
            <person name="Haridas S."/>
            <person name="Wolfe K.H."/>
            <person name="Lopes M.R."/>
            <person name="Hittinger C.T."/>
            <person name="Goker M."/>
            <person name="Salamov A."/>
            <person name="Wisecaver J."/>
            <person name="Long T.M."/>
            <person name="Aerts A.L."/>
            <person name="Barry K."/>
            <person name="Choi C."/>
            <person name="Clum A."/>
            <person name="Coughlan A.Y."/>
            <person name="Deshpande S."/>
            <person name="Douglass A.P."/>
            <person name="Hanson S.J."/>
            <person name="Klenk H.-P."/>
            <person name="Labutti K."/>
            <person name="Lapidus A."/>
            <person name="Lindquist E."/>
            <person name="Lipzen A."/>
            <person name="Meier-Kolthoff J.P."/>
            <person name="Ohm R.A."/>
            <person name="Otillar R.P."/>
            <person name="Pangilinan J."/>
            <person name="Peng Y."/>
            <person name="Rokas A."/>
            <person name="Rosa C.A."/>
            <person name="Scheuner C."/>
            <person name="Sibirny A.A."/>
            <person name="Slot J.C."/>
            <person name="Stielow J.B."/>
            <person name="Sun H."/>
            <person name="Kurtzman C.P."/>
            <person name="Blackwell M."/>
            <person name="Grigoriev I.V."/>
            <person name="Jeffries T.W."/>
        </authorList>
    </citation>
    <scope>NUCLEOTIDE SEQUENCE [LARGE SCALE GENOMIC DNA]</scope>
    <source>
        <strain evidence="3">NRRL YB-2248</strain>
    </source>
</reference>
<dbReference type="AlphaFoldDB" id="A0A1E4T2P5"/>
<feature type="transmembrane region" description="Helical" evidence="1">
    <location>
        <begin position="139"/>
        <end position="157"/>
    </location>
</feature>
<feature type="transmembrane region" description="Helical" evidence="1">
    <location>
        <begin position="185"/>
        <end position="203"/>
    </location>
</feature>
<dbReference type="PANTHER" id="PTHR37783">
    <property type="entry name" value="MEMBRANE PROTEIN, PUTATIVE (AFU_ORTHOLOGUE AFUA_1G04315)-RELATED"/>
    <property type="match status" value="1"/>
</dbReference>
<keyword evidence="3" id="KW-1185">Reference proteome</keyword>
<dbReference type="PANTHER" id="PTHR37783:SF1">
    <property type="entry name" value="MEMBRANE PROTEIN, PUTATIVE (AFU_ORTHOLOGUE AFUA_1G04315)-RELATED"/>
    <property type="match status" value="1"/>
</dbReference>
<gene>
    <name evidence="2" type="ORF">CANARDRAFT_212306</name>
</gene>
<sequence length="267" mass="31236">MFLFNNHSHSHTDLPVINNDKPINQLTDLQKAQAAILSKYNRSYRINLQDILNVYGYVKIDNNIANIRLRQVDLTSITIGFNHFDIEHELFKPIQFDNDLKPIGYSQVDDLIMDMAKTSAKKRGYSYIQVQTISSPSNIFELLLISFIILMVLGYYYPVLIFDKFFINIGIPIYICQLLKDKISLIYYTTIIIHLIELIIFMIPKLIYHRVPIDYFIEWCIYTLIEGFPAIKRFNKIVNKYEIGDIVNGFDLEELPIDAPLAPQHHR</sequence>
<evidence type="ECO:0000313" key="2">
    <source>
        <dbReference type="EMBL" id="ODV86023.1"/>
    </source>
</evidence>
<protein>
    <recommendedName>
        <fullName evidence="4">DUF2470 domain-containing protein</fullName>
    </recommendedName>
</protein>
<dbReference type="OrthoDB" id="5553410at2759"/>
<evidence type="ECO:0000256" key="1">
    <source>
        <dbReference type="SAM" id="Phobius"/>
    </source>
</evidence>
<evidence type="ECO:0008006" key="4">
    <source>
        <dbReference type="Google" id="ProtNLM"/>
    </source>
</evidence>
<keyword evidence="1" id="KW-0472">Membrane</keyword>
<dbReference type="Proteomes" id="UP000094801">
    <property type="component" value="Unassembled WGS sequence"/>
</dbReference>
<proteinExistence type="predicted"/>
<organism evidence="2 3">
    <name type="scientific">[Candida] arabinofermentans NRRL YB-2248</name>
    <dbReference type="NCBI Taxonomy" id="983967"/>
    <lineage>
        <taxon>Eukaryota</taxon>
        <taxon>Fungi</taxon>
        <taxon>Dikarya</taxon>
        <taxon>Ascomycota</taxon>
        <taxon>Saccharomycotina</taxon>
        <taxon>Pichiomycetes</taxon>
        <taxon>Pichiales</taxon>
        <taxon>Pichiaceae</taxon>
        <taxon>Ogataea</taxon>
        <taxon>Ogataea/Candida clade</taxon>
    </lineage>
</organism>